<name>A0A9X2N3H5_9PSEU</name>
<proteinExistence type="predicted"/>
<protein>
    <submittedName>
        <fullName evidence="1">Uncharacterized protein</fullName>
    </submittedName>
</protein>
<evidence type="ECO:0000313" key="2">
    <source>
        <dbReference type="Proteomes" id="UP001144096"/>
    </source>
</evidence>
<comment type="caution">
    <text evidence="1">The sequence shown here is derived from an EMBL/GenBank/DDBJ whole genome shotgun (WGS) entry which is preliminary data.</text>
</comment>
<dbReference type="EMBL" id="JAMXQV010000001">
    <property type="protein sequence ID" value="MCR6481259.1"/>
    <property type="molecule type" value="Genomic_DNA"/>
</dbReference>
<accession>A0A9X2N3H5</accession>
<reference evidence="1" key="1">
    <citation type="submission" date="2022-06" db="EMBL/GenBank/DDBJ databases">
        <title>Amycolatopsis iheyaensis sp. nov., a new species of the genus Amycolatopsis isolated from soil in Iheya island, Japan.</title>
        <authorList>
            <person name="Ngamcharungchit C."/>
            <person name="Kanto H."/>
            <person name="Take A."/>
            <person name="Intra B."/>
            <person name="Matsumoto A."/>
            <person name="Panbangred W."/>
            <person name="Inahashi Y."/>
        </authorList>
    </citation>
    <scope>NUCLEOTIDE SEQUENCE</scope>
    <source>
        <strain evidence="1">OK19-0408</strain>
    </source>
</reference>
<dbReference type="RefSeq" id="WP_257917918.1">
    <property type="nucleotide sequence ID" value="NZ_JAMXQV010000001.1"/>
</dbReference>
<dbReference type="Proteomes" id="UP001144096">
    <property type="component" value="Unassembled WGS sequence"/>
</dbReference>
<evidence type="ECO:0000313" key="1">
    <source>
        <dbReference type="EMBL" id="MCR6481259.1"/>
    </source>
</evidence>
<keyword evidence="2" id="KW-1185">Reference proteome</keyword>
<sequence length="100" mass="11206">MKPLIVLLVLVVGAGLIAAVVVITVVRVSRGQRPREQQMAELAARLDGRSRFSIRMAELGLGRPDIHWVAQSRGYVLVEHQFGKYYEFVRLPQTPGPWSP</sequence>
<organism evidence="1 2">
    <name type="scientific">Amycolatopsis iheyensis</name>
    <dbReference type="NCBI Taxonomy" id="2945988"/>
    <lineage>
        <taxon>Bacteria</taxon>
        <taxon>Bacillati</taxon>
        <taxon>Actinomycetota</taxon>
        <taxon>Actinomycetes</taxon>
        <taxon>Pseudonocardiales</taxon>
        <taxon>Pseudonocardiaceae</taxon>
        <taxon>Amycolatopsis</taxon>
    </lineage>
</organism>
<dbReference type="AlphaFoldDB" id="A0A9X2N3H5"/>
<gene>
    <name evidence="1" type="ORF">M8542_00350</name>
</gene>